<evidence type="ECO:0000313" key="3">
    <source>
        <dbReference type="Proteomes" id="UP001162483"/>
    </source>
</evidence>
<evidence type="ECO:0000313" key="2">
    <source>
        <dbReference type="EMBL" id="CAI9558062.1"/>
    </source>
</evidence>
<gene>
    <name evidence="2" type="ORF">SPARVUS_LOCUS4841549</name>
</gene>
<dbReference type="EMBL" id="CATNWA010009471">
    <property type="protein sequence ID" value="CAI9558062.1"/>
    <property type="molecule type" value="Genomic_DNA"/>
</dbReference>
<keyword evidence="1" id="KW-0732">Signal</keyword>
<protein>
    <submittedName>
        <fullName evidence="2">Uncharacterized protein</fullName>
    </submittedName>
</protein>
<accession>A0ABN9CG29</accession>
<sequence length="100" mass="11063">MTLSIPMTLLLSLILTTCLALVHAWQSTRPTLLVTTVPESEDHQSSRVIICKSCKQQLLALLFPLVLDSLCSNCSGVRASDTSKADLVISVFYQVRDRWA</sequence>
<reference evidence="2" key="1">
    <citation type="submission" date="2023-05" db="EMBL/GenBank/DDBJ databases">
        <authorList>
            <person name="Stuckert A."/>
        </authorList>
    </citation>
    <scope>NUCLEOTIDE SEQUENCE</scope>
</reference>
<organism evidence="2 3">
    <name type="scientific">Staurois parvus</name>
    <dbReference type="NCBI Taxonomy" id="386267"/>
    <lineage>
        <taxon>Eukaryota</taxon>
        <taxon>Metazoa</taxon>
        <taxon>Chordata</taxon>
        <taxon>Craniata</taxon>
        <taxon>Vertebrata</taxon>
        <taxon>Euteleostomi</taxon>
        <taxon>Amphibia</taxon>
        <taxon>Batrachia</taxon>
        <taxon>Anura</taxon>
        <taxon>Neobatrachia</taxon>
        <taxon>Ranoidea</taxon>
        <taxon>Ranidae</taxon>
        <taxon>Staurois</taxon>
    </lineage>
</organism>
<keyword evidence="3" id="KW-1185">Reference proteome</keyword>
<proteinExistence type="predicted"/>
<dbReference type="Proteomes" id="UP001162483">
    <property type="component" value="Unassembled WGS sequence"/>
</dbReference>
<comment type="caution">
    <text evidence="2">The sequence shown here is derived from an EMBL/GenBank/DDBJ whole genome shotgun (WGS) entry which is preliminary data.</text>
</comment>
<feature type="chain" id="PRO_5046492122" evidence="1">
    <location>
        <begin position="25"/>
        <end position="100"/>
    </location>
</feature>
<feature type="signal peptide" evidence="1">
    <location>
        <begin position="1"/>
        <end position="24"/>
    </location>
</feature>
<evidence type="ECO:0000256" key="1">
    <source>
        <dbReference type="SAM" id="SignalP"/>
    </source>
</evidence>
<feature type="non-terminal residue" evidence="2">
    <location>
        <position position="100"/>
    </location>
</feature>
<name>A0ABN9CG29_9NEOB</name>